<gene>
    <name evidence="5" type="ORF">FPZ24_14740</name>
</gene>
<evidence type="ECO:0000256" key="1">
    <source>
        <dbReference type="ARBA" id="ARBA00004196"/>
    </source>
</evidence>
<dbReference type="InterPro" id="IPR013740">
    <property type="entry name" value="Redoxin"/>
</dbReference>
<dbReference type="InterPro" id="IPR036249">
    <property type="entry name" value="Thioredoxin-like_sf"/>
</dbReference>
<dbReference type="PROSITE" id="PS51257">
    <property type="entry name" value="PROKAR_LIPOPROTEIN"/>
    <property type="match status" value="1"/>
</dbReference>
<evidence type="ECO:0000256" key="2">
    <source>
        <dbReference type="ARBA" id="ARBA00022748"/>
    </source>
</evidence>
<dbReference type="SUPFAM" id="SSF52833">
    <property type="entry name" value="Thioredoxin-like"/>
    <property type="match status" value="1"/>
</dbReference>
<dbReference type="PROSITE" id="PS51352">
    <property type="entry name" value="THIOREDOXIN_2"/>
    <property type="match status" value="1"/>
</dbReference>
<dbReference type="PANTHER" id="PTHR42852">
    <property type="entry name" value="THIOL:DISULFIDE INTERCHANGE PROTEIN DSBE"/>
    <property type="match status" value="1"/>
</dbReference>
<organism evidence="5 6">
    <name type="scientific">Sphingomonas panacisoli</name>
    <dbReference type="NCBI Taxonomy" id="1813879"/>
    <lineage>
        <taxon>Bacteria</taxon>
        <taxon>Pseudomonadati</taxon>
        <taxon>Pseudomonadota</taxon>
        <taxon>Alphaproteobacteria</taxon>
        <taxon>Sphingomonadales</taxon>
        <taxon>Sphingomonadaceae</taxon>
        <taxon>Sphingomonas</taxon>
    </lineage>
</organism>
<proteinExistence type="predicted"/>
<evidence type="ECO:0000313" key="5">
    <source>
        <dbReference type="EMBL" id="QDZ08571.1"/>
    </source>
</evidence>
<dbReference type="GO" id="GO:0017004">
    <property type="term" value="P:cytochrome complex assembly"/>
    <property type="evidence" value="ECO:0007669"/>
    <property type="project" value="UniProtKB-KW"/>
</dbReference>
<dbReference type="EMBL" id="CP042306">
    <property type="protein sequence ID" value="QDZ08571.1"/>
    <property type="molecule type" value="Genomic_DNA"/>
</dbReference>
<dbReference type="GO" id="GO:0030313">
    <property type="term" value="C:cell envelope"/>
    <property type="evidence" value="ECO:0007669"/>
    <property type="project" value="UniProtKB-SubCell"/>
</dbReference>
<dbReference type="Gene3D" id="3.40.30.10">
    <property type="entry name" value="Glutaredoxin"/>
    <property type="match status" value="1"/>
</dbReference>
<dbReference type="InterPro" id="IPR050553">
    <property type="entry name" value="Thioredoxin_ResA/DsbE_sf"/>
</dbReference>
<feature type="domain" description="Thioredoxin" evidence="4">
    <location>
        <begin position="71"/>
        <end position="209"/>
    </location>
</feature>
<reference evidence="5 6" key="1">
    <citation type="submission" date="2019-07" db="EMBL/GenBank/DDBJ databases">
        <title>Full genome sequence of Sphingomonas sp. 4R-6-7(HKS19).</title>
        <authorList>
            <person name="Im W.-T."/>
        </authorList>
    </citation>
    <scope>NUCLEOTIDE SEQUENCE [LARGE SCALE GENOMIC DNA]</scope>
    <source>
        <strain evidence="5 6">HKS19</strain>
    </source>
</reference>
<protein>
    <submittedName>
        <fullName evidence="5">TlpA family protein disulfide reductase</fullName>
    </submittedName>
</protein>
<dbReference type="KEGG" id="spai:FPZ24_14740"/>
<dbReference type="Proteomes" id="UP000315673">
    <property type="component" value="Chromosome"/>
</dbReference>
<keyword evidence="6" id="KW-1185">Reference proteome</keyword>
<accession>A0A5B8LKA1</accession>
<keyword evidence="2" id="KW-0201">Cytochrome c-type biogenesis</keyword>
<dbReference type="PROSITE" id="PS00194">
    <property type="entry name" value="THIOREDOXIN_1"/>
    <property type="match status" value="1"/>
</dbReference>
<evidence type="ECO:0000259" key="4">
    <source>
        <dbReference type="PROSITE" id="PS51352"/>
    </source>
</evidence>
<dbReference type="OrthoDB" id="9799347at2"/>
<dbReference type="InterPro" id="IPR013766">
    <property type="entry name" value="Thioredoxin_domain"/>
</dbReference>
<evidence type="ECO:0000313" key="6">
    <source>
        <dbReference type="Proteomes" id="UP000315673"/>
    </source>
</evidence>
<dbReference type="PANTHER" id="PTHR42852:SF17">
    <property type="entry name" value="THIOREDOXIN-LIKE PROTEIN HI_1115"/>
    <property type="match status" value="1"/>
</dbReference>
<comment type="subcellular location">
    <subcellularLocation>
        <location evidence="1">Cell envelope</location>
    </subcellularLocation>
</comment>
<dbReference type="CDD" id="cd02966">
    <property type="entry name" value="TlpA_like_family"/>
    <property type="match status" value="1"/>
</dbReference>
<dbReference type="Pfam" id="PF08534">
    <property type="entry name" value="Redoxin"/>
    <property type="match status" value="1"/>
</dbReference>
<dbReference type="GO" id="GO:0015036">
    <property type="term" value="F:disulfide oxidoreductase activity"/>
    <property type="evidence" value="ECO:0007669"/>
    <property type="project" value="UniProtKB-ARBA"/>
</dbReference>
<keyword evidence="3" id="KW-0676">Redox-active center</keyword>
<dbReference type="AlphaFoldDB" id="A0A5B8LKA1"/>
<evidence type="ECO:0000256" key="3">
    <source>
        <dbReference type="ARBA" id="ARBA00023284"/>
    </source>
</evidence>
<name>A0A5B8LKA1_9SPHN</name>
<dbReference type="InterPro" id="IPR017937">
    <property type="entry name" value="Thioredoxin_CS"/>
</dbReference>
<sequence>MEFVVLRSLTLILPVLLPVLLTAGCDRQSPANEQANALDVANTTDANAPTPDEATAPADNGVDVIGQLDRKHKGQAAPTAAFEGPDGAKLTLAGFAGKPFVLNLWATWCGPCKVEMPALDKIAAEGKLPVVTISQDLNGAAAVTPYFAAAKFKALKAYLDPKLGFSAALGNPSLPTTILYDAKGHEVWRMTGGMDWTSPTARDLLGEAG</sequence>